<sequence length="106" mass="12257">MHFYGLKRNRSYSLNKAGHAFPHLLVLSTALGFERWCYHQYDDGKVVNKHYCWRLIIVHHGPTELELETSTLSWEAVQLVSLSVTAVEMEILRGGWPTLLLRHGLL</sequence>
<proteinExistence type="predicted"/>
<reference evidence="1 2" key="2">
    <citation type="journal article" date="2019" name="G3 (Bethesda)">
        <title>Hybrid Assembly of the Genome of the Entomopathogenic Nematode Steinernema carpocapsae Identifies the X-Chromosome.</title>
        <authorList>
            <person name="Serra L."/>
            <person name="Macchietto M."/>
            <person name="Macias-Munoz A."/>
            <person name="McGill C.J."/>
            <person name="Rodriguez I.M."/>
            <person name="Rodriguez B."/>
            <person name="Murad R."/>
            <person name="Mortazavi A."/>
        </authorList>
    </citation>
    <scope>NUCLEOTIDE SEQUENCE [LARGE SCALE GENOMIC DNA]</scope>
    <source>
        <strain evidence="1 2">ALL</strain>
    </source>
</reference>
<evidence type="ECO:0000313" key="2">
    <source>
        <dbReference type="Proteomes" id="UP000298663"/>
    </source>
</evidence>
<reference evidence="1 2" key="1">
    <citation type="journal article" date="2015" name="Genome Biol.">
        <title>Comparative genomics of Steinernema reveals deeply conserved gene regulatory networks.</title>
        <authorList>
            <person name="Dillman A.R."/>
            <person name="Macchietto M."/>
            <person name="Porter C.F."/>
            <person name="Rogers A."/>
            <person name="Williams B."/>
            <person name="Antoshechkin I."/>
            <person name="Lee M.M."/>
            <person name="Goodwin Z."/>
            <person name="Lu X."/>
            <person name="Lewis E.E."/>
            <person name="Goodrich-Blair H."/>
            <person name="Stock S.P."/>
            <person name="Adams B.J."/>
            <person name="Sternberg P.W."/>
            <person name="Mortazavi A."/>
        </authorList>
    </citation>
    <scope>NUCLEOTIDE SEQUENCE [LARGE SCALE GENOMIC DNA]</scope>
    <source>
        <strain evidence="1 2">ALL</strain>
    </source>
</reference>
<organism evidence="1 2">
    <name type="scientific">Steinernema carpocapsae</name>
    <name type="common">Entomopathogenic nematode</name>
    <dbReference type="NCBI Taxonomy" id="34508"/>
    <lineage>
        <taxon>Eukaryota</taxon>
        <taxon>Metazoa</taxon>
        <taxon>Ecdysozoa</taxon>
        <taxon>Nematoda</taxon>
        <taxon>Chromadorea</taxon>
        <taxon>Rhabditida</taxon>
        <taxon>Tylenchina</taxon>
        <taxon>Panagrolaimomorpha</taxon>
        <taxon>Strongyloidoidea</taxon>
        <taxon>Steinernematidae</taxon>
        <taxon>Steinernema</taxon>
    </lineage>
</organism>
<gene>
    <name evidence="1" type="ORF">L596_009919</name>
</gene>
<comment type="caution">
    <text evidence="1">The sequence shown here is derived from an EMBL/GenBank/DDBJ whole genome shotgun (WGS) entry which is preliminary data.</text>
</comment>
<dbReference type="EMBL" id="AZBU02000002">
    <property type="protein sequence ID" value="TKR95797.1"/>
    <property type="molecule type" value="Genomic_DNA"/>
</dbReference>
<protein>
    <submittedName>
        <fullName evidence="1">Uncharacterized protein</fullName>
    </submittedName>
</protein>
<evidence type="ECO:0000313" key="1">
    <source>
        <dbReference type="EMBL" id="TKR95797.1"/>
    </source>
</evidence>
<name>A0A4U5PGQ7_STECR</name>
<dbReference type="AlphaFoldDB" id="A0A4U5PGQ7"/>
<accession>A0A4U5PGQ7</accession>
<dbReference type="Proteomes" id="UP000298663">
    <property type="component" value="Unassembled WGS sequence"/>
</dbReference>
<keyword evidence="2" id="KW-1185">Reference proteome</keyword>